<comment type="caution">
    <text evidence="1">The sequence shown here is derived from an EMBL/GenBank/DDBJ whole genome shotgun (WGS) entry which is preliminary data.</text>
</comment>
<dbReference type="InterPro" id="IPR036770">
    <property type="entry name" value="Ankyrin_rpt-contain_sf"/>
</dbReference>
<sequence length="413" mass="49423">MFESKSSQEYLDIMKNIQENILQFLEDGTDSTDSFQVLENIFKDTKIKENKHDFLSFLHLISKILNNYHRSHLFFSKIERILQYFQKDIKTNLTNSEIFNIFKSNKRIILFLIEEQILTFDEHIAKIITTTEKYVKANYPHYFQPEIQPFVNKKWFPKYDPKEIDLKTNIWVEEIQKELPENFYEKRKKGENDNKLCELIRNDMIKEFAIYVTQHNISSGAIIQPSIYETNPFLIKKQTEQNRNNLSLIEYAAFFGSIQIYNHLRFRNDDADKSSLLLFAIHGYNAELIHLIEGDSNESKDAAFYESIKCHHNDFANYFLNNFLQEKEISSENTINQSLKYYNFAFLSNKFINVNSFYNCCKFDHYKLADYILENKNVNINKIVIFKYLVIYNFLYLCFNSIQNQIFQWNSKT</sequence>
<name>A0ABR2HN78_9EUKA</name>
<evidence type="ECO:0000313" key="1">
    <source>
        <dbReference type="EMBL" id="KAK8849328.1"/>
    </source>
</evidence>
<accession>A0ABR2HN78</accession>
<organism evidence="1 2">
    <name type="scientific">Tritrichomonas musculus</name>
    <dbReference type="NCBI Taxonomy" id="1915356"/>
    <lineage>
        <taxon>Eukaryota</taxon>
        <taxon>Metamonada</taxon>
        <taxon>Parabasalia</taxon>
        <taxon>Tritrichomonadida</taxon>
        <taxon>Tritrichomonadidae</taxon>
        <taxon>Tritrichomonas</taxon>
    </lineage>
</organism>
<dbReference type="Proteomes" id="UP001470230">
    <property type="component" value="Unassembled WGS sequence"/>
</dbReference>
<keyword evidence="2" id="KW-1185">Reference proteome</keyword>
<dbReference type="SUPFAM" id="SSF48403">
    <property type="entry name" value="Ankyrin repeat"/>
    <property type="match status" value="1"/>
</dbReference>
<evidence type="ECO:0008006" key="3">
    <source>
        <dbReference type="Google" id="ProtNLM"/>
    </source>
</evidence>
<gene>
    <name evidence="1" type="ORF">M9Y10_018700</name>
</gene>
<protein>
    <recommendedName>
        <fullName evidence="3">DUF3447 domain-containing protein</fullName>
    </recommendedName>
</protein>
<evidence type="ECO:0000313" key="2">
    <source>
        <dbReference type="Proteomes" id="UP001470230"/>
    </source>
</evidence>
<reference evidence="1 2" key="1">
    <citation type="submission" date="2024-04" db="EMBL/GenBank/DDBJ databases">
        <title>Tritrichomonas musculus Genome.</title>
        <authorList>
            <person name="Alves-Ferreira E."/>
            <person name="Grigg M."/>
            <person name="Lorenzi H."/>
            <person name="Galac M."/>
        </authorList>
    </citation>
    <scope>NUCLEOTIDE SEQUENCE [LARGE SCALE GENOMIC DNA]</scope>
    <source>
        <strain evidence="1 2">EAF2021</strain>
    </source>
</reference>
<dbReference type="EMBL" id="JAPFFF010000026">
    <property type="protein sequence ID" value="KAK8849328.1"/>
    <property type="molecule type" value="Genomic_DNA"/>
</dbReference>
<proteinExistence type="predicted"/>